<comment type="caution">
    <text evidence="1">The sequence shown here is derived from an EMBL/GenBank/DDBJ whole genome shotgun (WGS) entry which is preliminary data.</text>
</comment>
<evidence type="ECO:0000313" key="1">
    <source>
        <dbReference type="EMBL" id="CAG5075369.1"/>
    </source>
</evidence>
<proteinExistence type="predicted"/>
<dbReference type="EMBL" id="CAJNRD030001116">
    <property type="protein sequence ID" value="CAG5075369.1"/>
    <property type="molecule type" value="Genomic_DNA"/>
</dbReference>
<dbReference type="OrthoDB" id="7697691at2759"/>
<organism evidence="1 2">
    <name type="scientific">Cotesia congregata</name>
    <name type="common">Parasitoid wasp</name>
    <name type="synonym">Apanteles congregatus</name>
    <dbReference type="NCBI Taxonomy" id="51543"/>
    <lineage>
        <taxon>Eukaryota</taxon>
        <taxon>Metazoa</taxon>
        <taxon>Ecdysozoa</taxon>
        <taxon>Arthropoda</taxon>
        <taxon>Hexapoda</taxon>
        <taxon>Insecta</taxon>
        <taxon>Pterygota</taxon>
        <taxon>Neoptera</taxon>
        <taxon>Endopterygota</taxon>
        <taxon>Hymenoptera</taxon>
        <taxon>Apocrita</taxon>
        <taxon>Ichneumonoidea</taxon>
        <taxon>Braconidae</taxon>
        <taxon>Microgastrinae</taxon>
        <taxon>Cotesia</taxon>
    </lineage>
</organism>
<protein>
    <submittedName>
        <fullName evidence="1">Uncharacterized protein</fullName>
    </submittedName>
</protein>
<reference evidence="1" key="1">
    <citation type="submission" date="2021-04" db="EMBL/GenBank/DDBJ databases">
        <authorList>
            <person name="Chebbi M.A.C M."/>
        </authorList>
    </citation>
    <scope>NUCLEOTIDE SEQUENCE</scope>
</reference>
<evidence type="ECO:0000313" key="2">
    <source>
        <dbReference type="Proteomes" id="UP000786811"/>
    </source>
</evidence>
<sequence length="158" mass="17671">MYRRQGFYEKLQWKFRRPVPPPGNIQRIVRGVMLMGVCDQPAKGDCFNFVQYNGDYGCTSCLSKGELLHTDAGGHVHVYPHELQIHPRTSGQTVAHANLATPGEPVMGVKGNSALFLIMPDFIRGTAIDRMHCSDGGVIKKILTLLFDAAYSNELRFY</sequence>
<name>A0A8J2H3R1_COTCN</name>
<keyword evidence="2" id="KW-1185">Reference proteome</keyword>
<accession>A0A8J2H3R1</accession>
<gene>
    <name evidence="1" type="ORF">HICCMSTLAB_LOCUS1523</name>
</gene>
<dbReference type="AlphaFoldDB" id="A0A8J2H3R1"/>
<dbReference type="PANTHER" id="PTHR46579">
    <property type="entry name" value="F5/8 TYPE C DOMAIN-CONTAINING PROTEIN-RELATED"/>
    <property type="match status" value="1"/>
</dbReference>
<dbReference type="PANTHER" id="PTHR46579:SF1">
    <property type="entry name" value="F5_8 TYPE C DOMAIN-CONTAINING PROTEIN"/>
    <property type="match status" value="1"/>
</dbReference>
<dbReference type="Proteomes" id="UP000786811">
    <property type="component" value="Unassembled WGS sequence"/>
</dbReference>